<comment type="subcellular location">
    <subcellularLocation>
        <location evidence="1">Cell membrane</location>
        <topology evidence="1">Multi-pass membrane protein</topology>
    </subcellularLocation>
</comment>
<gene>
    <name evidence="9" type="ORF">CEQ21_14685</name>
</gene>
<dbReference type="GO" id="GO:0015128">
    <property type="term" value="F:gluconate transmembrane transporter activity"/>
    <property type="evidence" value="ECO:0007669"/>
    <property type="project" value="InterPro"/>
</dbReference>
<proteinExistence type="inferred from homology"/>
<dbReference type="GO" id="GO:0005886">
    <property type="term" value="C:plasma membrane"/>
    <property type="evidence" value="ECO:0007669"/>
    <property type="project" value="UniProtKB-SubCell"/>
</dbReference>
<evidence type="ECO:0000313" key="10">
    <source>
        <dbReference type="Proteomes" id="UP000319837"/>
    </source>
</evidence>
<dbReference type="NCBIfam" id="TIGR00791">
    <property type="entry name" value="gntP"/>
    <property type="match status" value="1"/>
</dbReference>
<keyword evidence="2" id="KW-0813">Transport</keyword>
<dbReference type="PANTHER" id="PTHR30354:SF22">
    <property type="entry name" value="HIGH-AFFINITY GLUCONATE TRANSPORTER"/>
    <property type="match status" value="1"/>
</dbReference>
<feature type="transmembrane region" description="Helical" evidence="8">
    <location>
        <begin position="96"/>
        <end position="129"/>
    </location>
</feature>
<dbReference type="Pfam" id="PF02447">
    <property type="entry name" value="GntP_permease"/>
    <property type="match status" value="1"/>
</dbReference>
<dbReference type="Proteomes" id="UP000319837">
    <property type="component" value="Unassembled WGS sequence"/>
</dbReference>
<feature type="transmembrane region" description="Helical" evidence="8">
    <location>
        <begin position="424"/>
        <end position="448"/>
    </location>
</feature>
<keyword evidence="4 8" id="KW-0812">Transmembrane</keyword>
<dbReference type="RefSeq" id="WP_144454169.1">
    <property type="nucleotide sequence ID" value="NZ_RIBP01000004.1"/>
</dbReference>
<organism evidence="9 10">
    <name type="scientific">Niallia circulans</name>
    <name type="common">Bacillus circulans</name>
    <dbReference type="NCBI Taxonomy" id="1397"/>
    <lineage>
        <taxon>Bacteria</taxon>
        <taxon>Bacillati</taxon>
        <taxon>Bacillota</taxon>
        <taxon>Bacilli</taxon>
        <taxon>Bacillales</taxon>
        <taxon>Bacillaceae</taxon>
        <taxon>Niallia</taxon>
    </lineage>
</organism>
<feature type="transmembrane region" description="Helical" evidence="8">
    <location>
        <begin position="174"/>
        <end position="193"/>
    </location>
</feature>
<feature type="transmembrane region" description="Helical" evidence="8">
    <location>
        <begin position="306"/>
        <end position="327"/>
    </location>
</feature>
<accession>A0A553SID8</accession>
<feature type="transmembrane region" description="Helical" evidence="8">
    <location>
        <begin position="387"/>
        <end position="412"/>
    </location>
</feature>
<dbReference type="InterPro" id="IPR003474">
    <property type="entry name" value="Glcn_transporter"/>
</dbReference>
<reference evidence="10" key="1">
    <citation type="submission" date="2018-10" db="EMBL/GenBank/DDBJ databases">
        <title>FDA dAtabase for Regulatory Grade micrObial Sequences (FDA-ARGOS): Supporting development and validation of Infectious Disease Dx tests.</title>
        <authorList>
            <person name="Minogue T."/>
            <person name="Wolcott M."/>
            <person name="Wasieloski L."/>
            <person name="Aguilar W."/>
            <person name="Moore D."/>
            <person name="Tallon L."/>
            <person name="Sadzewicz L."/>
            <person name="Sengamalay N."/>
            <person name="Ott S."/>
            <person name="Godinez A."/>
            <person name="Nagaraj S."/>
            <person name="Vavikolanu K."/>
            <person name="Vyas G."/>
            <person name="Nadendla S."/>
            <person name="George J."/>
            <person name="Sichtig H."/>
        </authorList>
    </citation>
    <scope>NUCLEOTIDE SEQUENCE [LARGE SCALE GENOMIC DNA]</scope>
    <source>
        <strain evidence="10">FDAARGOS_343</strain>
    </source>
</reference>
<keyword evidence="6 8" id="KW-0472">Membrane</keyword>
<evidence type="ECO:0000256" key="3">
    <source>
        <dbReference type="ARBA" id="ARBA00022475"/>
    </source>
</evidence>
<evidence type="ECO:0000256" key="1">
    <source>
        <dbReference type="ARBA" id="ARBA00004651"/>
    </source>
</evidence>
<dbReference type="AlphaFoldDB" id="A0A553SID8"/>
<evidence type="ECO:0000256" key="4">
    <source>
        <dbReference type="ARBA" id="ARBA00022692"/>
    </source>
</evidence>
<sequence>MPLLYVSVGVLILIFLIMKLKLNTFFSLIIVSFIVALLLGIPLEDIGLIVENGLGSTLGHIALIFGLGAMLGKLIADAGGANRIAMTLINKFGKEKIHWAVVIASFIVGIALFYEVAFVLIVPIIFTIAKEVKISIVKLILHMSAALLITHSFLPPHPGITTVANGLGADVGTVLLYGLIISIPCVIIAGVIYPNIAKRIVPSAFEKVTPDGVFKEEKTFKIEETPGFGISVFTAMLPVILLAIAAVIKIIEEALNYHDGFIFMVLRFIGEPSTAMIISLLVAIYTMGIKRNIAMVDLMKSCTKSINSIGMMLLIIGGGGAFKQVIIEGGVGEYIAELFEGSALSPVLFAWILAAILRIALGSGTVAAISTVGLVTPMLAMNPDVNLALVTLAIGCGSTICSHVNDAAFWIVKEYSGMTLKETFGTYTVLSTISSVIGLVCTLILDLFV</sequence>
<dbReference type="EMBL" id="RIBP01000004">
    <property type="protein sequence ID" value="TRZ36758.1"/>
    <property type="molecule type" value="Genomic_DNA"/>
</dbReference>
<comment type="similarity">
    <text evidence="7">Belongs to the GntP permease family.</text>
</comment>
<evidence type="ECO:0000256" key="2">
    <source>
        <dbReference type="ARBA" id="ARBA00022448"/>
    </source>
</evidence>
<feature type="transmembrane region" description="Helical" evidence="8">
    <location>
        <begin position="228"/>
        <end position="248"/>
    </location>
</feature>
<feature type="transmembrane region" description="Helical" evidence="8">
    <location>
        <begin position="136"/>
        <end position="154"/>
    </location>
</feature>
<evidence type="ECO:0000256" key="5">
    <source>
        <dbReference type="ARBA" id="ARBA00022989"/>
    </source>
</evidence>
<keyword evidence="5 8" id="KW-1133">Transmembrane helix</keyword>
<evidence type="ECO:0000256" key="6">
    <source>
        <dbReference type="ARBA" id="ARBA00023136"/>
    </source>
</evidence>
<feature type="transmembrane region" description="Helical" evidence="8">
    <location>
        <begin position="53"/>
        <end position="76"/>
    </location>
</feature>
<feature type="transmembrane region" description="Helical" evidence="8">
    <location>
        <begin position="12"/>
        <end position="41"/>
    </location>
</feature>
<evidence type="ECO:0000313" key="9">
    <source>
        <dbReference type="EMBL" id="TRZ36758.1"/>
    </source>
</evidence>
<comment type="caution">
    <text evidence="9">The sequence shown here is derived from an EMBL/GenBank/DDBJ whole genome shotgun (WGS) entry which is preliminary data.</text>
</comment>
<evidence type="ECO:0000256" key="7">
    <source>
        <dbReference type="ARBA" id="ARBA00049663"/>
    </source>
</evidence>
<protein>
    <submittedName>
        <fullName evidence="9">Gluconate permease</fullName>
    </submittedName>
</protein>
<dbReference type="PIRSF" id="PIRSF002746">
    <property type="entry name" value="Gluconate_transporter"/>
    <property type="match status" value="1"/>
</dbReference>
<name>A0A553SID8_NIACI</name>
<feature type="transmembrane region" description="Helical" evidence="8">
    <location>
        <begin position="347"/>
        <end position="375"/>
    </location>
</feature>
<evidence type="ECO:0000256" key="8">
    <source>
        <dbReference type="SAM" id="Phobius"/>
    </source>
</evidence>
<keyword evidence="3" id="KW-1003">Cell membrane</keyword>
<feature type="transmembrane region" description="Helical" evidence="8">
    <location>
        <begin position="260"/>
        <end position="285"/>
    </location>
</feature>
<dbReference type="PANTHER" id="PTHR30354">
    <property type="entry name" value="GNT FAMILY GLUCONATE TRANSPORTER"/>
    <property type="match status" value="1"/>
</dbReference>